<dbReference type="InterPro" id="IPR013762">
    <property type="entry name" value="Integrase-like_cat_sf"/>
</dbReference>
<dbReference type="InterPro" id="IPR010998">
    <property type="entry name" value="Integrase_recombinase_N"/>
</dbReference>
<sequence>MRRHIRGAVRLKHLNASGRWPSGNVRYYYRPKGQKGVPLPDLRPDDPQFLDAYVKVSKGTAPEPEPAVTGTIAAGIAAYLASDAYLGMAASTRSVWRRFLDDFRKRYGKGTMATLQPKHIRQDLAKYRAHPANNRLKVWRGLCKWWLSAGLIDDNPAKQVERRATPKAQGAVPWSREDMQSFRNHWPVGSPERLAFELMYQTCASIGDMTRLGPNMVKGGWLTYTRQKSKSTAVCPWTVPAPLWFEASEYLAECLSAAPKGLTFLLTAHKRPRSAKSAARWFSAACTDAGLPEHSAHGIRKGRAAIFRENGATTDQRMAILGHETEEEAHHYSKSADLVRIISGTQKFQLLEQVPTSQKNLSEIK</sequence>
<keyword evidence="1" id="KW-0238">DNA-binding</keyword>
<dbReference type="GO" id="GO:0003677">
    <property type="term" value="F:DNA binding"/>
    <property type="evidence" value="ECO:0007669"/>
    <property type="project" value="UniProtKB-KW"/>
</dbReference>
<dbReference type="STRING" id="1461694.ATO9_17660"/>
<keyword evidence="2" id="KW-0233">DNA recombination</keyword>
<dbReference type="InterPro" id="IPR011010">
    <property type="entry name" value="DNA_brk_join_enz"/>
</dbReference>
<dbReference type="GO" id="GO:0006310">
    <property type="term" value="P:DNA recombination"/>
    <property type="evidence" value="ECO:0007669"/>
    <property type="project" value="UniProtKB-KW"/>
</dbReference>
<dbReference type="Pfam" id="PF00589">
    <property type="entry name" value="Phage_integrase"/>
    <property type="match status" value="1"/>
</dbReference>
<protein>
    <recommendedName>
        <fullName evidence="3">Tyr recombinase domain-containing protein</fullName>
    </recommendedName>
</protein>
<name>A0A0A0EB57_9RHOB</name>
<dbReference type="EMBL" id="AQQX01000010">
    <property type="protein sequence ID" value="KGM47455.1"/>
    <property type="molecule type" value="Genomic_DNA"/>
</dbReference>
<dbReference type="Proteomes" id="UP000030004">
    <property type="component" value="Unassembled WGS sequence"/>
</dbReference>
<evidence type="ECO:0000313" key="5">
    <source>
        <dbReference type="Proteomes" id="UP000030004"/>
    </source>
</evidence>
<evidence type="ECO:0000259" key="3">
    <source>
        <dbReference type="Pfam" id="PF00589"/>
    </source>
</evidence>
<evidence type="ECO:0000256" key="2">
    <source>
        <dbReference type="ARBA" id="ARBA00023172"/>
    </source>
</evidence>
<dbReference type="GO" id="GO:0015074">
    <property type="term" value="P:DNA integration"/>
    <property type="evidence" value="ECO:0007669"/>
    <property type="project" value="InterPro"/>
</dbReference>
<dbReference type="SUPFAM" id="SSF56349">
    <property type="entry name" value="DNA breaking-rejoining enzymes"/>
    <property type="match status" value="1"/>
</dbReference>
<reference evidence="4 5" key="1">
    <citation type="journal article" date="2015" name="Antonie Van Leeuwenhoek">
        <title>Pseudooceanicola atlanticus gen. nov. sp. nov., isolated from surface seawater of the Atlantic Ocean and reclassification of Oceanicola batsensis, Oceanicola marinus, Oceanicola nitratireducens, Oceanicola nanhaiensis, Oceanicola antarcticus and Oceanicola flagellatus, as Pseudooceanicola batsensis comb. nov., Pseudooceanicola marinus comb. nov., Pseudooceanicola nitratireducens comb. nov., Pseudooceanicola nanhaiensis comb. nov., Pseudooceanicola antarcticus comb. nov., and Pseudooceanicola flagellatus comb. nov.</title>
        <authorList>
            <person name="Lai Q."/>
            <person name="Li G."/>
            <person name="Liu X."/>
            <person name="Du Y."/>
            <person name="Sun F."/>
            <person name="Shao Z."/>
        </authorList>
    </citation>
    <scope>NUCLEOTIDE SEQUENCE [LARGE SCALE GENOMIC DNA]</scope>
    <source>
        <strain evidence="4 5">22II-s11g</strain>
    </source>
</reference>
<comment type="caution">
    <text evidence="4">The sequence shown here is derived from an EMBL/GenBank/DDBJ whole genome shotgun (WGS) entry which is preliminary data.</text>
</comment>
<gene>
    <name evidence="4" type="ORF">ATO9_17660</name>
</gene>
<dbReference type="Gene3D" id="1.10.443.10">
    <property type="entry name" value="Intergrase catalytic core"/>
    <property type="match status" value="1"/>
</dbReference>
<dbReference type="eggNOG" id="COG4974">
    <property type="taxonomic scope" value="Bacteria"/>
</dbReference>
<organism evidence="4 5">
    <name type="scientific">Pseudooceanicola atlanticus</name>
    <dbReference type="NCBI Taxonomy" id="1461694"/>
    <lineage>
        <taxon>Bacteria</taxon>
        <taxon>Pseudomonadati</taxon>
        <taxon>Pseudomonadota</taxon>
        <taxon>Alphaproteobacteria</taxon>
        <taxon>Rhodobacterales</taxon>
        <taxon>Paracoccaceae</taxon>
        <taxon>Pseudooceanicola</taxon>
    </lineage>
</organism>
<dbReference type="AlphaFoldDB" id="A0A0A0EB57"/>
<feature type="domain" description="Tyr recombinase" evidence="3">
    <location>
        <begin position="190"/>
        <end position="336"/>
    </location>
</feature>
<dbReference type="Gene3D" id="1.10.150.130">
    <property type="match status" value="1"/>
</dbReference>
<dbReference type="InterPro" id="IPR002104">
    <property type="entry name" value="Integrase_catalytic"/>
</dbReference>
<keyword evidence="5" id="KW-1185">Reference proteome</keyword>
<proteinExistence type="predicted"/>
<evidence type="ECO:0000313" key="4">
    <source>
        <dbReference type="EMBL" id="KGM47455.1"/>
    </source>
</evidence>
<accession>A0A0A0EB57</accession>
<evidence type="ECO:0000256" key="1">
    <source>
        <dbReference type="ARBA" id="ARBA00023125"/>
    </source>
</evidence>